<keyword evidence="1" id="KW-0472">Membrane</keyword>
<reference evidence="3" key="1">
    <citation type="submission" date="2023-07" db="EMBL/GenBank/DDBJ databases">
        <title>Conexibacter stalactiti sp. nov., isolated from stalactites in a lava cave and emended description of the genus Conexibacter.</title>
        <authorList>
            <person name="Lee S.D."/>
        </authorList>
    </citation>
    <scope>NUCLEOTIDE SEQUENCE [LARGE SCALE GENOMIC DNA]</scope>
    <source>
        <strain evidence="3">KCTC 39840</strain>
    </source>
</reference>
<feature type="transmembrane region" description="Helical" evidence="1">
    <location>
        <begin position="136"/>
        <end position="153"/>
    </location>
</feature>
<keyword evidence="1" id="KW-1133">Transmembrane helix</keyword>
<dbReference type="Proteomes" id="UP001284601">
    <property type="component" value="Unassembled WGS sequence"/>
</dbReference>
<name>A0ABU4HLS4_9ACTN</name>
<comment type="caution">
    <text evidence="2">The sequence shown here is derived from an EMBL/GenBank/DDBJ whole genome shotgun (WGS) entry which is preliminary data.</text>
</comment>
<accession>A0ABU4HLS4</accession>
<gene>
    <name evidence="2" type="ORF">R7226_01455</name>
</gene>
<evidence type="ECO:0000313" key="3">
    <source>
        <dbReference type="Proteomes" id="UP001284601"/>
    </source>
</evidence>
<feature type="transmembrane region" description="Helical" evidence="1">
    <location>
        <begin position="7"/>
        <end position="34"/>
    </location>
</feature>
<feature type="transmembrane region" description="Helical" evidence="1">
    <location>
        <begin position="104"/>
        <end position="124"/>
    </location>
</feature>
<feature type="transmembrane region" description="Helical" evidence="1">
    <location>
        <begin position="66"/>
        <end position="83"/>
    </location>
</feature>
<organism evidence="2 3">
    <name type="scientific">Conexibacter stalactiti</name>
    <dbReference type="NCBI Taxonomy" id="1940611"/>
    <lineage>
        <taxon>Bacteria</taxon>
        <taxon>Bacillati</taxon>
        <taxon>Actinomycetota</taxon>
        <taxon>Thermoleophilia</taxon>
        <taxon>Solirubrobacterales</taxon>
        <taxon>Conexibacteraceae</taxon>
        <taxon>Conexibacter</taxon>
    </lineage>
</organism>
<protein>
    <recommendedName>
        <fullName evidence="4">Stage II sporulation protein M</fullName>
    </recommendedName>
</protein>
<feature type="transmembrane region" description="Helical" evidence="1">
    <location>
        <begin position="162"/>
        <end position="185"/>
    </location>
</feature>
<dbReference type="EMBL" id="JAWSTH010000002">
    <property type="protein sequence ID" value="MDW5592984.1"/>
    <property type="molecule type" value="Genomic_DNA"/>
</dbReference>
<keyword evidence="3" id="KW-1185">Reference proteome</keyword>
<evidence type="ECO:0000313" key="2">
    <source>
        <dbReference type="EMBL" id="MDW5592984.1"/>
    </source>
</evidence>
<dbReference type="RefSeq" id="WP_318595244.1">
    <property type="nucleotide sequence ID" value="NZ_JAWSTH010000002.1"/>
</dbReference>
<evidence type="ECO:0008006" key="4">
    <source>
        <dbReference type="Google" id="ProtNLM"/>
    </source>
</evidence>
<sequence>MPGLPPAVLRIVVATYAAITAVVLAVAVGAGVAFGDDVSAWRDVPFPRLVPSVGEVGSILLHNGRILLAAIGAALAVNSPWLAGASQPVERGWGWKATRALCDVVLVLGVARNLLTVGIGLAAYRERMLLATLPHGPVELAAFSCGLALYLMARRGPVDRRVWLTLAAGGGLLLAVAALLEVFVVF</sequence>
<keyword evidence="1" id="KW-0812">Transmembrane</keyword>
<proteinExistence type="predicted"/>
<evidence type="ECO:0000256" key="1">
    <source>
        <dbReference type="SAM" id="Phobius"/>
    </source>
</evidence>